<evidence type="ECO:0000256" key="3">
    <source>
        <dbReference type="ARBA" id="ARBA00022737"/>
    </source>
</evidence>
<dbReference type="Pfam" id="PF18052">
    <property type="entry name" value="Rx_N"/>
    <property type="match status" value="1"/>
</dbReference>
<reference evidence="8 9" key="1">
    <citation type="journal article" date="2009" name="Nature">
        <title>The Sorghum bicolor genome and the diversification of grasses.</title>
        <authorList>
            <person name="Paterson A.H."/>
            <person name="Bowers J.E."/>
            <person name="Bruggmann R."/>
            <person name="Dubchak I."/>
            <person name="Grimwood J."/>
            <person name="Gundlach H."/>
            <person name="Haberer G."/>
            <person name="Hellsten U."/>
            <person name="Mitros T."/>
            <person name="Poliakov A."/>
            <person name="Schmutz J."/>
            <person name="Spannagl M."/>
            <person name="Tang H."/>
            <person name="Wang X."/>
            <person name="Wicker T."/>
            <person name="Bharti A.K."/>
            <person name="Chapman J."/>
            <person name="Feltus F.A."/>
            <person name="Gowik U."/>
            <person name="Grigoriev I.V."/>
            <person name="Lyons E."/>
            <person name="Maher C.A."/>
            <person name="Martis M."/>
            <person name="Narechania A."/>
            <person name="Otillar R.P."/>
            <person name="Penning B.W."/>
            <person name="Salamov A.A."/>
            <person name="Wang Y."/>
            <person name="Zhang L."/>
            <person name="Carpita N.C."/>
            <person name="Freeling M."/>
            <person name="Gingle A.R."/>
            <person name="Hash C.T."/>
            <person name="Keller B."/>
            <person name="Klein P."/>
            <person name="Kresovich S."/>
            <person name="McCann M.C."/>
            <person name="Ming R."/>
            <person name="Peterson D.G."/>
            <person name="Mehboob-ur-Rahman"/>
            <person name="Ware D."/>
            <person name="Westhoff P."/>
            <person name="Mayer K.F."/>
            <person name="Messing J."/>
            <person name="Rokhsar D.S."/>
        </authorList>
    </citation>
    <scope>NUCLEOTIDE SEQUENCE [LARGE SCALE GENOMIC DNA]</scope>
    <source>
        <strain evidence="9">cv. BTx623</strain>
    </source>
</reference>
<dbReference type="STRING" id="4558.A0A1Z5RJC6"/>
<evidence type="ECO:0000256" key="4">
    <source>
        <dbReference type="ARBA" id="ARBA00022741"/>
    </source>
</evidence>
<evidence type="ECO:0000256" key="6">
    <source>
        <dbReference type="SAM" id="Coils"/>
    </source>
</evidence>
<keyword evidence="5" id="KW-0611">Plant defense</keyword>
<accession>A0A1Z5RJC6</accession>
<dbReference type="FunCoup" id="A0A1Z5RJC6">
    <property type="interactions" value="1"/>
</dbReference>
<dbReference type="Gene3D" id="1.20.5.4130">
    <property type="match status" value="1"/>
</dbReference>
<dbReference type="OMA" id="FLFCENT"/>
<comment type="similarity">
    <text evidence="1">Belongs to the disease resistance NB-LRR family.</text>
</comment>
<dbReference type="Proteomes" id="UP000000768">
    <property type="component" value="Chromosome 5"/>
</dbReference>
<dbReference type="Gramene" id="OQU83456">
    <property type="protein sequence ID" value="OQU83456"/>
    <property type="gene ID" value="SORBI_3005G119001"/>
</dbReference>
<keyword evidence="6" id="KW-0175">Coiled coil</keyword>
<dbReference type="InParanoid" id="A0A1Z5RJC6"/>
<feature type="domain" description="Disease resistance N-terminal" evidence="7">
    <location>
        <begin position="12"/>
        <end position="96"/>
    </location>
</feature>
<proteinExistence type="inferred from homology"/>
<gene>
    <name evidence="8" type="ORF">SORBI_3005G119001</name>
</gene>
<evidence type="ECO:0000313" key="9">
    <source>
        <dbReference type="Proteomes" id="UP000000768"/>
    </source>
</evidence>
<name>A0A1Z5RJC6_SORBI</name>
<keyword evidence="3" id="KW-0677">Repeat</keyword>
<keyword evidence="2" id="KW-0433">Leucine-rich repeat</keyword>
<protein>
    <recommendedName>
        <fullName evidence="7">Disease resistance N-terminal domain-containing protein</fullName>
    </recommendedName>
</protein>
<organism evidence="8 9">
    <name type="scientific">Sorghum bicolor</name>
    <name type="common">Sorghum</name>
    <name type="synonym">Sorghum vulgare</name>
    <dbReference type="NCBI Taxonomy" id="4558"/>
    <lineage>
        <taxon>Eukaryota</taxon>
        <taxon>Viridiplantae</taxon>
        <taxon>Streptophyta</taxon>
        <taxon>Embryophyta</taxon>
        <taxon>Tracheophyta</taxon>
        <taxon>Spermatophyta</taxon>
        <taxon>Magnoliopsida</taxon>
        <taxon>Liliopsida</taxon>
        <taxon>Poales</taxon>
        <taxon>Poaceae</taxon>
        <taxon>PACMAD clade</taxon>
        <taxon>Panicoideae</taxon>
        <taxon>Andropogonodae</taxon>
        <taxon>Andropogoneae</taxon>
        <taxon>Sorghinae</taxon>
        <taxon>Sorghum</taxon>
    </lineage>
</organism>
<dbReference type="GO" id="GO:0006952">
    <property type="term" value="P:defense response"/>
    <property type="evidence" value="ECO:0007669"/>
    <property type="project" value="UniProtKB-KW"/>
</dbReference>
<dbReference type="GO" id="GO:0000166">
    <property type="term" value="F:nucleotide binding"/>
    <property type="evidence" value="ECO:0007669"/>
    <property type="project" value="UniProtKB-KW"/>
</dbReference>
<dbReference type="InterPro" id="IPR041118">
    <property type="entry name" value="Rx_N"/>
</dbReference>
<evidence type="ECO:0000259" key="7">
    <source>
        <dbReference type="Pfam" id="PF18052"/>
    </source>
</evidence>
<keyword evidence="4" id="KW-0547">Nucleotide-binding</keyword>
<dbReference type="AlphaFoldDB" id="A0A1Z5RJC6"/>
<evidence type="ECO:0000256" key="5">
    <source>
        <dbReference type="ARBA" id="ARBA00022821"/>
    </source>
</evidence>
<dbReference type="Gramene" id="OQU83457">
    <property type="protein sequence ID" value="OQU83457"/>
    <property type="gene ID" value="SORBI_3005G119001"/>
</dbReference>
<dbReference type="EMBL" id="CM000764">
    <property type="protein sequence ID" value="OQU83457.1"/>
    <property type="molecule type" value="Genomic_DNA"/>
</dbReference>
<sequence length="122" mass="13780">MVGVGEMLAGAVIKEVVSKLPALLQASVQGPLNRIQGFKEDLEVMNMTLESIEAEIADAEKRSINDDSARLWLKRLKNVAYEISDMFDDFQPDRPPGKLQSTQKWYKGVASAIFPDRRMRLR</sequence>
<evidence type="ECO:0000313" key="8">
    <source>
        <dbReference type="EMBL" id="OQU83456.1"/>
    </source>
</evidence>
<keyword evidence="9" id="KW-1185">Reference proteome</keyword>
<evidence type="ECO:0000256" key="2">
    <source>
        <dbReference type="ARBA" id="ARBA00022614"/>
    </source>
</evidence>
<reference evidence="8" key="2">
    <citation type="submission" date="2017-02" db="EMBL/GenBank/DDBJ databases">
        <title>WGS assembly of Sorghum bicolor.</title>
        <authorList>
            <person name="Paterson A."/>
            <person name="Mullet J."/>
            <person name="Bowers J."/>
            <person name="Bruggmann R."/>
            <person name="Dubchak I."/>
            <person name="Grimwood J."/>
            <person name="Gundlach H."/>
            <person name="Haberer G."/>
            <person name="Hellsten U."/>
            <person name="Mitros T."/>
            <person name="Poliakov A."/>
            <person name="Schmutz J."/>
            <person name="Spannagl M."/>
            <person name="Tang H."/>
            <person name="Wang X."/>
            <person name="Wicker T."/>
            <person name="Bharti A."/>
            <person name="Chapman J."/>
            <person name="Feltus F."/>
            <person name="Gowik U."/>
            <person name="Grigoriev I."/>
            <person name="Lyons E."/>
            <person name="Maher C."/>
            <person name="Martis M."/>
            <person name="Narechania A."/>
            <person name="Otillar R."/>
            <person name="Penning B."/>
            <person name="Salamov A."/>
            <person name="Wang Y."/>
            <person name="Zhang L."/>
            <person name="Carpita N."/>
            <person name="Freeling M."/>
            <person name="Gingle A."/>
            <person name="Hash C."/>
            <person name="Keller B."/>
            <person name="Klein P."/>
            <person name="Kresovich S."/>
            <person name="Mccann M."/>
            <person name="Ming R."/>
            <person name="Peterson D."/>
            <person name="Rahman M."/>
            <person name="Ware D."/>
            <person name="Westhoff P."/>
            <person name="Mayer K."/>
            <person name="Messing J."/>
            <person name="Sims D."/>
            <person name="Jenkins J."/>
            <person name="Shu S."/>
            <person name="Rokhsar D."/>
        </authorList>
    </citation>
    <scope>NUCLEOTIDE SEQUENCE</scope>
</reference>
<dbReference type="EMBL" id="CM000764">
    <property type="protein sequence ID" value="OQU83456.1"/>
    <property type="molecule type" value="Genomic_DNA"/>
</dbReference>
<reference evidence="9" key="3">
    <citation type="journal article" date="2018" name="Plant J.">
        <title>The Sorghum bicolor reference genome: improved assembly, gene annotations, a transcriptome atlas, and signatures of genome organization.</title>
        <authorList>
            <person name="McCormick R.F."/>
            <person name="Truong S.K."/>
            <person name="Sreedasyam A."/>
            <person name="Jenkins J."/>
            <person name="Shu S."/>
            <person name="Sims D."/>
            <person name="Kennedy M."/>
            <person name="Amirebrahimi M."/>
            <person name="Weers B.D."/>
            <person name="McKinley B."/>
            <person name="Mattison A."/>
            <person name="Morishige D.T."/>
            <person name="Grimwood J."/>
            <person name="Schmutz J."/>
            <person name="Mullet J.E."/>
        </authorList>
    </citation>
    <scope>NUCLEOTIDE SEQUENCE [LARGE SCALE GENOMIC DNA]</scope>
    <source>
        <strain evidence="9">cv. BTx623</strain>
    </source>
</reference>
<feature type="coiled-coil region" evidence="6">
    <location>
        <begin position="35"/>
        <end position="62"/>
    </location>
</feature>
<evidence type="ECO:0000256" key="1">
    <source>
        <dbReference type="ARBA" id="ARBA00008894"/>
    </source>
</evidence>